<dbReference type="PANTHER" id="PTHR11362:SF82">
    <property type="entry name" value="PHOSPHATIDYLETHANOLAMINE-BINDING PROTEIN 4"/>
    <property type="match status" value="1"/>
</dbReference>
<dbReference type="InterPro" id="IPR008914">
    <property type="entry name" value="PEBP"/>
</dbReference>
<name>A0AAN7VYA7_9PEZI</name>
<feature type="chain" id="PRO_5042832919" description="Phosphatidylethanolamine-binding protein" evidence="1">
    <location>
        <begin position="18"/>
        <end position="229"/>
    </location>
</feature>
<dbReference type="CDD" id="cd00866">
    <property type="entry name" value="PEBP_euk"/>
    <property type="match status" value="1"/>
</dbReference>
<comment type="caution">
    <text evidence="2">The sequence shown here is derived from an EMBL/GenBank/DDBJ whole genome shotgun (WGS) entry which is preliminary data.</text>
</comment>
<dbReference type="PANTHER" id="PTHR11362">
    <property type="entry name" value="PHOSPHATIDYLETHANOLAMINE-BINDING PROTEIN"/>
    <property type="match status" value="1"/>
</dbReference>
<evidence type="ECO:0000313" key="2">
    <source>
        <dbReference type="EMBL" id="KAK5690002.1"/>
    </source>
</evidence>
<dbReference type="InterPro" id="IPR036610">
    <property type="entry name" value="PEBP-like_sf"/>
</dbReference>
<dbReference type="InterPro" id="IPR035810">
    <property type="entry name" value="PEBP_euk"/>
</dbReference>
<organism evidence="2 3">
    <name type="scientific">Elasticomyces elasticus</name>
    <dbReference type="NCBI Taxonomy" id="574655"/>
    <lineage>
        <taxon>Eukaryota</taxon>
        <taxon>Fungi</taxon>
        <taxon>Dikarya</taxon>
        <taxon>Ascomycota</taxon>
        <taxon>Pezizomycotina</taxon>
        <taxon>Dothideomycetes</taxon>
        <taxon>Dothideomycetidae</taxon>
        <taxon>Mycosphaerellales</taxon>
        <taxon>Teratosphaeriaceae</taxon>
        <taxon>Elasticomyces</taxon>
    </lineage>
</organism>
<dbReference type="Proteomes" id="UP001310594">
    <property type="component" value="Unassembled WGS sequence"/>
</dbReference>
<accession>A0AAN7VYA7</accession>
<dbReference type="AlphaFoldDB" id="A0AAN7VYA7"/>
<proteinExistence type="predicted"/>
<dbReference type="SUPFAM" id="SSF49777">
    <property type="entry name" value="PEBP-like"/>
    <property type="match status" value="1"/>
</dbReference>
<feature type="signal peptide" evidence="1">
    <location>
        <begin position="1"/>
        <end position="17"/>
    </location>
</feature>
<evidence type="ECO:0008006" key="4">
    <source>
        <dbReference type="Google" id="ProtNLM"/>
    </source>
</evidence>
<gene>
    <name evidence="2" type="ORF">LTR97_012486</name>
</gene>
<evidence type="ECO:0000256" key="1">
    <source>
        <dbReference type="SAM" id="SignalP"/>
    </source>
</evidence>
<reference evidence="2" key="1">
    <citation type="submission" date="2023-08" db="EMBL/GenBank/DDBJ databases">
        <title>Black Yeasts Isolated from many extreme environments.</title>
        <authorList>
            <person name="Coleine C."/>
            <person name="Stajich J.E."/>
            <person name="Selbmann L."/>
        </authorList>
    </citation>
    <scope>NUCLEOTIDE SEQUENCE</scope>
    <source>
        <strain evidence="2">CCFEE 5810</strain>
    </source>
</reference>
<sequence length="229" mass="24088">MHILPLFTLLATATAAALPLEKRTDTCSTASSSTLAAAKAAFTQAKLVPDLVPNFDPTLSFQANFNGKQVALGNSFSATETLMEPAVSFSAEPGFDPAKTKYTIILTDPDAPGPAAPIVKDFLHLIISDAQPSCIASQARKTLASYQPLTPLSIAAHRYTFLVYRQPPNYTPPPSVNYLPGVRAAFDLNGYVAQGGLTLVGGSFMREGLSSTVCAITPGCTQDGKGYSV</sequence>
<protein>
    <recommendedName>
        <fullName evidence="4">Phosphatidylethanolamine-binding protein</fullName>
    </recommendedName>
</protein>
<dbReference type="EMBL" id="JAVRQU010000027">
    <property type="protein sequence ID" value="KAK5690002.1"/>
    <property type="molecule type" value="Genomic_DNA"/>
</dbReference>
<dbReference type="Gene3D" id="3.90.280.10">
    <property type="entry name" value="PEBP-like"/>
    <property type="match status" value="1"/>
</dbReference>
<evidence type="ECO:0000313" key="3">
    <source>
        <dbReference type="Proteomes" id="UP001310594"/>
    </source>
</evidence>
<keyword evidence="1" id="KW-0732">Signal</keyword>
<dbReference type="Pfam" id="PF01161">
    <property type="entry name" value="PBP"/>
    <property type="match status" value="1"/>
</dbReference>